<dbReference type="PANTHER" id="PTHR48108:SF33">
    <property type="entry name" value="METHYLATED PROTEIN MJ0556"/>
    <property type="match status" value="1"/>
</dbReference>
<dbReference type="InterPro" id="IPR000644">
    <property type="entry name" value="CBS_dom"/>
</dbReference>
<evidence type="ECO:0000256" key="1">
    <source>
        <dbReference type="ARBA" id="ARBA00022737"/>
    </source>
</evidence>
<accession>A0A133U5T7</accession>
<feature type="binding site" evidence="3">
    <location>
        <position position="172"/>
    </location>
    <ligand>
        <name>Fe cation</name>
        <dbReference type="ChEBI" id="CHEBI:24875"/>
    </ligand>
</feature>
<organism evidence="6 7">
    <name type="scientific">candidate division MSBL1 archaeon SCGC-AAA259D14</name>
    <dbReference type="NCBI Taxonomy" id="1698261"/>
    <lineage>
        <taxon>Archaea</taxon>
        <taxon>Methanobacteriati</taxon>
        <taxon>Methanobacteriota</taxon>
        <taxon>candidate division MSBL1</taxon>
    </lineage>
</organism>
<dbReference type="SUPFAM" id="SSF54631">
    <property type="entry name" value="CBS-domain pair"/>
    <property type="match status" value="1"/>
</dbReference>
<dbReference type="PROSITE" id="PS51371">
    <property type="entry name" value="CBS"/>
    <property type="match status" value="2"/>
</dbReference>
<evidence type="ECO:0000259" key="5">
    <source>
        <dbReference type="PROSITE" id="PS51901"/>
    </source>
</evidence>
<feature type="domain" description="ACP-type MB" evidence="5">
    <location>
        <begin position="145"/>
        <end position="179"/>
    </location>
</feature>
<feature type="binding site" evidence="3">
    <location>
        <position position="169"/>
    </location>
    <ligand>
        <name>Zn(2+)</name>
        <dbReference type="ChEBI" id="CHEBI:29105"/>
    </ligand>
</feature>
<evidence type="ECO:0008006" key="8">
    <source>
        <dbReference type="Google" id="ProtNLM"/>
    </source>
</evidence>
<dbReference type="Gene3D" id="3.10.580.10">
    <property type="entry name" value="CBS-domain"/>
    <property type="match status" value="1"/>
</dbReference>
<gene>
    <name evidence="6" type="ORF">AKJ62_02915</name>
</gene>
<dbReference type="AlphaFoldDB" id="A0A133U5T7"/>
<feature type="binding site" evidence="3">
    <location>
        <position position="169"/>
    </location>
    <ligand>
        <name>Fe cation</name>
        <dbReference type="ChEBI" id="CHEBI:24875"/>
    </ligand>
</feature>
<dbReference type="InterPro" id="IPR044065">
    <property type="entry name" value="ACP_MB"/>
</dbReference>
<keyword evidence="2" id="KW-0129">CBS domain</keyword>
<dbReference type="PROSITE" id="PS51901">
    <property type="entry name" value="ACP_MB"/>
    <property type="match status" value="1"/>
</dbReference>
<feature type="domain" description="CBS" evidence="4">
    <location>
        <begin position="76"/>
        <end position="131"/>
    </location>
</feature>
<dbReference type="InterPro" id="IPR046342">
    <property type="entry name" value="CBS_dom_sf"/>
</dbReference>
<dbReference type="EMBL" id="LHXL01000032">
    <property type="protein sequence ID" value="KXA89553.1"/>
    <property type="molecule type" value="Genomic_DNA"/>
</dbReference>
<feature type="binding site" evidence="3">
    <location>
        <position position="150"/>
    </location>
    <ligand>
        <name>Fe cation</name>
        <dbReference type="ChEBI" id="CHEBI:24875"/>
    </ligand>
</feature>
<evidence type="ECO:0000259" key="4">
    <source>
        <dbReference type="PROSITE" id="PS51371"/>
    </source>
</evidence>
<keyword evidence="3" id="KW-0479">Metal-binding</keyword>
<proteinExistence type="predicted"/>
<reference evidence="6 7" key="1">
    <citation type="journal article" date="2016" name="Sci. Rep.">
        <title>Metabolic traits of an uncultured archaeal lineage -MSBL1- from brine pools of the Red Sea.</title>
        <authorList>
            <person name="Mwirichia R."/>
            <person name="Alam I."/>
            <person name="Rashid M."/>
            <person name="Vinu M."/>
            <person name="Ba-Alawi W."/>
            <person name="Anthony Kamau A."/>
            <person name="Kamanda Ngugi D."/>
            <person name="Goker M."/>
            <person name="Klenk H.P."/>
            <person name="Bajic V."/>
            <person name="Stingl U."/>
        </authorList>
    </citation>
    <scope>NUCLEOTIDE SEQUENCE [LARGE SCALE GENOMIC DNA]</scope>
    <source>
        <strain evidence="6">SCGC-AAA259D14</strain>
    </source>
</reference>
<dbReference type="InterPro" id="IPR051462">
    <property type="entry name" value="CBS_domain-containing"/>
</dbReference>
<feature type="binding site" evidence="3">
    <location>
        <position position="153"/>
    </location>
    <ligand>
        <name>Zn(2+)</name>
        <dbReference type="ChEBI" id="CHEBI:29105"/>
    </ligand>
</feature>
<comment type="caution">
    <text evidence="6">The sequence shown here is derived from an EMBL/GenBank/DDBJ whole genome shotgun (WGS) entry which is preliminary data.</text>
</comment>
<feature type="binding site" evidence="3">
    <location>
        <position position="150"/>
    </location>
    <ligand>
        <name>Zn(2+)</name>
        <dbReference type="ChEBI" id="CHEBI:29105"/>
    </ligand>
</feature>
<dbReference type="GO" id="GO:0046872">
    <property type="term" value="F:metal ion binding"/>
    <property type="evidence" value="ECO:0007669"/>
    <property type="project" value="UniProtKB-KW"/>
</dbReference>
<keyword evidence="1" id="KW-0677">Repeat</keyword>
<keyword evidence="3" id="KW-0408">Iron</keyword>
<evidence type="ECO:0000256" key="2">
    <source>
        <dbReference type="PROSITE-ProRule" id="PRU00703"/>
    </source>
</evidence>
<protein>
    <recommendedName>
        <fullName evidence="8">CBS domain-containing protein</fullName>
    </recommendedName>
</protein>
<evidence type="ECO:0000313" key="7">
    <source>
        <dbReference type="Proteomes" id="UP000070589"/>
    </source>
</evidence>
<sequence length="186" mass="20685">MNRTVPVKDAMTINVITLGSSASVTEVAELMVEKSIGSVVITENGEPIGIICERDLLEKVISSDLKPSEVTAGNIMVKPVITTNPETDMLDALRTMIEKDIQHLPVVEKGEIVGILTLQDILEITPEILETIPEFEEIEASKKEVEEPVCDICREPRKPLVQYGNKWICEKCREFLVRKGPSRGEE</sequence>
<feature type="binding site" evidence="3">
    <location>
        <position position="172"/>
    </location>
    <ligand>
        <name>Zn(2+)</name>
        <dbReference type="ChEBI" id="CHEBI:29105"/>
    </ligand>
</feature>
<dbReference type="Pfam" id="PF00571">
    <property type="entry name" value="CBS"/>
    <property type="match status" value="2"/>
</dbReference>
<name>A0A133U5T7_9EURY</name>
<keyword evidence="7" id="KW-1185">Reference proteome</keyword>
<evidence type="ECO:0000313" key="6">
    <source>
        <dbReference type="EMBL" id="KXA89553.1"/>
    </source>
</evidence>
<feature type="domain" description="CBS" evidence="4">
    <location>
        <begin position="11"/>
        <end position="68"/>
    </location>
</feature>
<evidence type="ECO:0000256" key="3">
    <source>
        <dbReference type="PROSITE-ProRule" id="PRU01249"/>
    </source>
</evidence>
<dbReference type="Proteomes" id="UP000070589">
    <property type="component" value="Unassembled WGS sequence"/>
</dbReference>
<dbReference type="PANTHER" id="PTHR48108">
    <property type="entry name" value="CBS DOMAIN-CONTAINING PROTEIN CBSX2, CHLOROPLASTIC"/>
    <property type="match status" value="1"/>
</dbReference>
<keyword evidence="3" id="KW-0862">Zinc</keyword>
<dbReference type="SMART" id="SM00116">
    <property type="entry name" value="CBS"/>
    <property type="match status" value="2"/>
</dbReference>
<feature type="binding site" evidence="3">
    <location>
        <position position="153"/>
    </location>
    <ligand>
        <name>Fe cation</name>
        <dbReference type="ChEBI" id="CHEBI:24875"/>
    </ligand>
</feature>